<keyword evidence="2" id="KW-0067">ATP-binding</keyword>
<dbReference type="Pfam" id="PF00989">
    <property type="entry name" value="PAS"/>
    <property type="match status" value="1"/>
</dbReference>
<keyword evidence="5" id="KW-0804">Transcription</keyword>
<evidence type="ECO:0000256" key="1">
    <source>
        <dbReference type="ARBA" id="ARBA00022741"/>
    </source>
</evidence>
<dbReference type="SMART" id="SM00382">
    <property type="entry name" value="AAA"/>
    <property type="match status" value="1"/>
</dbReference>
<protein>
    <submittedName>
        <fullName evidence="10">PAS sensor protein</fullName>
    </submittedName>
</protein>
<dbReference type="FunFam" id="3.40.50.300:FF:000006">
    <property type="entry name" value="DNA-binding transcriptional regulator NtrC"/>
    <property type="match status" value="1"/>
</dbReference>
<evidence type="ECO:0000256" key="6">
    <source>
        <dbReference type="SAM" id="Coils"/>
    </source>
</evidence>
<evidence type="ECO:0000313" key="10">
    <source>
        <dbReference type="EMBL" id="AHF00506.1"/>
    </source>
</evidence>
<dbReference type="PROSITE" id="PS00675">
    <property type="entry name" value="SIGMA54_INTERACT_1"/>
    <property type="match status" value="1"/>
</dbReference>
<evidence type="ECO:0000259" key="7">
    <source>
        <dbReference type="PROSITE" id="PS50045"/>
    </source>
</evidence>
<evidence type="ECO:0000259" key="8">
    <source>
        <dbReference type="PROSITE" id="PS50112"/>
    </source>
</evidence>
<dbReference type="PROSITE" id="PS50112">
    <property type="entry name" value="PAS"/>
    <property type="match status" value="1"/>
</dbReference>
<evidence type="ECO:0000256" key="3">
    <source>
        <dbReference type="ARBA" id="ARBA00023015"/>
    </source>
</evidence>
<dbReference type="InterPro" id="IPR000700">
    <property type="entry name" value="PAS-assoc_C"/>
</dbReference>
<dbReference type="Proteomes" id="UP000005380">
    <property type="component" value="Chromosome"/>
</dbReference>
<keyword evidence="6" id="KW-0175">Coiled coil</keyword>
<dbReference type="STRING" id="717772.THIAE_00920"/>
<keyword evidence="1" id="KW-0547">Nucleotide-binding</keyword>
<dbReference type="eggNOG" id="COG3829">
    <property type="taxonomic scope" value="Bacteria"/>
</dbReference>
<dbReference type="InterPro" id="IPR003593">
    <property type="entry name" value="AAA+_ATPase"/>
</dbReference>
<dbReference type="EMBL" id="CP007030">
    <property type="protein sequence ID" value="AHF00506.1"/>
    <property type="molecule type" value="Genomic_DNA"/>
</dbReference>
<dbReference type="PANTHER" id="PTHR32071:SF117">
    <property type="entry name" value="PTS-DEPENDENT DIHYDROXYACETONE KINASE OPERON REGULATORY PROTEIN-RELATED"/>
    <property type="match status" value="1"/>
</dbReference>
<dbReference type="InterPro" id="IPR058031">
    <property type="entry name" value="AAA_lid_NorR"/>
</dbReference>
<dbReference type="PANTHER" id="PTHR32071">
    <property type="entry name" value="TRANSCRIPTIONAL REGULATORY PROTEIN"/>
    <property type="match status" value="1"/>
</dbReference>
<dbReference type="HOGENOM" id="CLU_000445_8_8_6"/>
<keyword evidence="3" id="KW-0805">Transcription regulation</keyword>
<gene>
    <name evidence="10" type="ORF">THIAE_00920</name>
</gene>
<dbReference type="SUPFAM" id="SSF46689">
    <property type="entry name" value="Homeodomain-like"/>
    <property type="match status" value="1"/>
</dbReference>
<dbReference type="PROSITE" id="PS00688">
    <property type="entry name" value="SIGMA54_INTERACT_3"/>
    <property type="match status" value="1"/>
</dbReference>
<reference evidence="10 11" key="1">
    <citation type="submission" date="2013-12" db="EMBL/GenBank/DDBJ databases">
        <authorList>
            <consortium name="DOE Joint Genome Institute"/>
            <person name="Kappler U."/>
            <person name="Huntemann M."/>
            <person name="Han J."/>
            <person name="Chen A."/>
            <person name="Kyrpides N."/>
            <person name="Mavromatis K."/>
            <person name="Markowitz V."/>
            <person name="Palaniappan K."/>
            <person name="Ivanova N."/>
            <person name="Schaumberg A."/>
            <person name="Pati A."/>
            <person name="Liolios K."/>
            <person name="Nordberg H.P."/>
            <person name="Cantor M.N."/>
            <person name="Hua S.X."/>
            <person name="Woyke T."/>
        </authorList>
    </citation>
    <scope>NUCLEOTIDE SEQUENCE [LARGE SCALE GENOMIC DNA]</scope>
    <source>
        <strain evidence="11">AL2</strain>
    </source>
</reference>
<feature type="domain" description="PAC" evidence="9">
    <location>
        <begin position="212"/>
        <end position="269"/>
    </location>
</feature>
<feature type="domain" description="Sigma-54 factor interaction" evidence="7">
    <location>
        <begin position="301"/>
        <end position="530"/>
    </location>
</feature>
<dbReference type="InterPro" id="IPR025943">
    <property type="entry name" value="Sigma_54_int_dom_ATP-bd_2"/>
</dbReference>
<dbReference type="CDD" id="cd00009">
    <property type="entry name" value="AAA"/>
    <property type="match status" value="1"/>
</dbReference>
<dbReference type="InterPro" id="IPR002078">
    <property type="entry name" value="Sigma_54_int"/>
</dbReference>
<accession>W0DUE7</accession>
<dbReference type="GO" id="GO:0003677">
    <property type="term" value="F:DNA binding"/>
    <property type="evidence" value="ECO:0007669"/>
    <property type="project" value="UniProtKB-KW"/>
</dbReference>
<evidence type="ECO:0000256" key="4">
    <source>
        <dbReference type="ARBA" id="ARBA00023125"/>
    </source>
</evidence>
<dbReference type="FunCoup" id="W0DUE7">
    <property type="interactions" value="78"/>
</dbReference>
<name>W0DUE7_9GAMM</name>
<dbReference type="InterPro" id="IPR009057">
    <property type="entry name" value="Homeodomain-like_sf"/>
</dbReference>
<dbReference type="SUPFAM" id="SSF55785">
    <property type="entry name" value="PYP-like sensor domain (PAS domain)"/>
    <property type="match status" value="1"/>
</dbReference>
<dbReference type="OrthoDB" id="9804019at2"/>
<evidence type="ECO:0000313" key="11">
    <source>
        <dbReference type="Proteomes" id="UP000005380"/>
    </source>
</evidence>
<dbReference type="NCBIfam" id="TIGR00229">
    <property type="entry name" value="sensory_box"/>
    <property type="match status" value="1"/>
</dbReference>
<feature type="domain" description="PAS" evidence="8">
    <location>
        <begin position="139"/>
        <end position="196"/>
    </location>
</feature>
<feature type="coiled-coil region" evidence="6">
    <location>
        <begin position="260"/>
        <end position="291"/>
    </location>
</feature>
<dbReference type="GO" id="GO:0005524">
    <property type="term" value="F:ATP binding"/>
    <property type="evidence" value="ECO:0007669"/>
    <property type="project" value="UniProtKB-KW"/>
</dbReference>
<dbReference type="AlphaFoldDB" id="W0DUE7"/>
<dbReference type="Pfam" id="PF00158">
    <property type="entry name" value="Sigma54_activat"/>
    <property type="match status" value="1"/>
</dbReference>
<dbReference type="InterPro" id="IPR000014">
    <property type="entry name" value="PAS"/>
</dbReference>
<dbReference type="InterPro" id="IPR025944">
    <property type="entry name" value="Sigma_54_int_dom_CS"/>
</dbReference>
<dbReference type="Gene3D" id="3.40.50.300">
    <property type="entry name" value="P-loop containing nucleotide triphosphate hydrolases"/>
    <property type="match status" value="1"/>
</dbReference>
<keyword evidence="11" id="KW-1185">Reference proteome</keyword>
<dbReference type="KEGG" id="tao:THIAE_00920"/>
<dbReference type="SMART" id="SM00091">
    <property type="entry name" value="PAS"/>
    <property type="match status" value="2"/>
</dbReference>
<dbReference type="Gene3D" id="1.10.8.60">
    <property type="match status" value="1"/>
</dbReference>
<keyword evidence="4" id="KW-0238">DNA-binding</keyword>
<dbReference type="PROSITE" id="PS50045">
    <property type="entry name" value="SIGMA54_INTERACT_4"/>
    <property type="match status" value="1"/>
</dbReference>
<sequence length="615" mass="69325">MSLFGLFFTQLPEACILVDPFANKICYRNLKAQQLLPEVDRATDIFSSPPGKLVVFTQEILEKQQAWSSELSIRLQSGKTLAVEALGFRVADESSQSLVAMVLTSKPSLAQRRQLAEVHRLHRDGLVYWKTIEQAFREFERENDLILQSVGDGIYGVDIDGKATFVNPACERILEWRAEEMIGKNVHDLIHHHHPDGRHYHGHDCPIYAAFRDGEIRQVDDEVFWTKSGRAIPVAYTSTPILDSGQLVGAVVVFRDISERIEAETQLKHALAEVQALKQRLEAENAYLQETYRIEHNYKSIVGRSRAILQTIKQIDVVAPTDASVLITGESGTGKELIAQAIHQASARAERPFIKVNCASIPHELFESEFFGHIKGAFTGAVQDRVGRFELANGGTLFLDEVGEIPLALQSKLLRVLQEGQFERVGESKTRQVNVRILAATNRDLDQEVSAKRFREDLFFRLNVFPIASYPLRERREDIPLLAEHFLTIVCRKFNRAKLVFSQADMQAMQGYDWPGNIRELVNVIERGVILAQTDRFVLELPNHVEGEAVATPSSRLNAAQTWQEIEQRALIAALQACRGKIFGEDGAAARLGLKPTTLNSKLAKHKINRHQYVR</sequence>
<dbReference type="GO" id="GO:0006355">
    <property type="term" value="P:regulation of DNA-templated transcription"/>
    <property type="evidence" value="ECO:0007669"/>
    <property type="project" value="InterPro"/>
</dbReference>
<dbReference type="RefSeq" id="WP_006459578.1">
    <property type="nucleotide sequence ID" value="NZ_CP007030.1"/>
</dbReference>
<evidence type="ECO:0000256" key="5">
    <source>
        <dbReference type="ARBA" id="ARBA00023163"/>
    </source>
</evidence>
<dbReference type="InterPro" id="IPR025662">
    <property type="entry name" value="Sigma_54_int_dom_ATP-bd_1"/>
</dbReference>
<dbReference type="Gene3D" id="3.30.450.20">
    <property type="entry name" value="PAS domain"/>
    <property type="match status" value="1"/>
</dbReference>
<dbReference type="InterPro" id="IPR027417">
    <property type="entry name" value="P-loop_NTPase"/>
</dbReference>
<evidence type="ECO:0000259" key="9">
    <source>
        <dbReference type="PROSITE" id="PS50113"/>
    </source>
</evidence>
<dbReference type="Pfam" id="PF25601">
    <property type="entry name" value="AAA_lid_14"/>
    <property type="match status" value="1"/>
</dbReference>
<dbReference type="InterPro" id="IPR035965">
    <property type="entry name" value="PAS-like_dom_sf"/>
</dbReference>
<organism evidence="10 11">
    <name type="scientific">Thiomicrospira aerophila AL3</name>
    <dbReference type="NCBI Taxonomy" id="717772"/>
    <lineage>
        <taxon>Bacteria</taxon>
        <taxon>Pseudomonadati</taxon>
        <taxon>Pseudomonadota</taxon>
        <taxon>Gammaproteobacteria</taxon>
        <taxon>Thiotrichales</taxon>
        <taxon>Piscirickettsiaceae</taxon>
        <taxon>Thiomicrospira</taxon>
    </lineage>
</organism>
<evidence type="ECO:0000256" key="2">
    <source>
        <dbReference type="ARBA" id="ARBA00022840"/>
    </source>
</evidence>
<dbReference type="Gene3D" id="1.10.10.60">
    <property type="entry name" value="Homeodomain-like"/>
    <property type="match status" value="1"/>
</dbReference>
<dbReference type="CDD" id="cd00130">
    <property type="entry name" value="PAS"/>
    <property type="match status" value="1"/>
</dbReference>
<dbReference type="InParanoid" id="W0DUE7"/>
<dbReference type="PROSITE" id="PS50113">
    <property type="entry name" value="PAC"/>
    <property type="match status" value="1"/>
</dbReference>
<dbReference type="PROSITE" id="PS00676">
    <property type="entry name" value="SIGMA54_INTERACT_2"/>
    <property type="match status" value="1"/>
</dbReference>
<proteinExistence type="predicted"/>
<dbReference type="InterPro" id="IPR013767">
    <property type="entry name" value="PAS_fold"/>
</dbReference>
<dbReference type="SUPFAM" id="SSF52540">
    <property type="entry name" value="P-loop containing nucleoside triphosphate hydrolases"/>
    <property type="match status" value="1"/>
</dbReference>